<dbReference type="GO" id="GO:0016020">
    <property type="term" value="C:membrane"/>
    <property type="evidence" value="ECO:0007669"/>
    <property type="project" value="UniProtKB-SubCell"/>
</dbReference>
<organism evidence="9">
    <name type="scientific">Actinomyces succiniciruminis</name>
    <dbReference type="NCBI Taxonomy" id="1522002"/>
    <lineage>
        <taxon>Bacteria</taxon>
        <taxon>Bacillati</taxon>
        <taxon>Actinomycetota</taxon>
        <taxon>Actinomycetes</taxon>
        <taxon>Actinomycetales</taxon>
        <taxon>Actinomycetaceae</taxon>
        <taxon>Actinomyces</taxon>
    </lineage>
</organism>
<feature type="transmembrane region" description="Helical" evidence="7">
    <location>
        <begin position="432"/>
        <end position="450"/>
    </location>
</feature>
<keyword evidence="5 7" id="KW-0472">Membrane</keyword>
<evidence type="ECO:0000256" key="1">
    <source>
        <dbReference type="ARBA" id="ARBA00004141"/>
    </source>
</evidence>
<keyword evidence="3" id="KW-0201">Cytochrome c-type biogenesis</keyword>
<reference evidence="9" key="1">
    <citation type="submission" date="2014-07" db="EMBL/GenBank/DDBJ databases">
        <authorList>
            <person name="Zhang J.E."/>
            <person name="Yang H."/>
            <person name="Guo J."/>
            <person name="Deng Z."/>
            <person name="Luo H."/>
            <person name="Luo M."/>
            <person name="Zhao B."/>
        </authorList>
    </citation>
    <scope>NUCLEOTIDE SEQUENCE</scope>
    <source>
        <strain evidence="9">AM4</strain>
    </source>
</reference>
<dbReference type="Pfam" id="PF05140">
    <property type="entry name" value="ResB"/>
    <property type="match status" value="1"/>
</dbReference>
<protein>
    <submittedName>
        <fullName evidence="9">ResB-like protein</fullName>
    </submittedName>
</protein>
<feature type="transmembrane region" description="Helical" evidence="7">
    <location>
        <begin position="212"/>
        <end position="233"/>
    </location>
</feature>
<evidence type="ECO:0000256" key="4">
    <source>
        <dbReference type="ARBA" id="ARBA00022989"/>
    </source>
</evidence>
<evidence type="ECO:0000256" key="6">
    <source>
        <dbReference type="SAM" id="MobiDB-lite"/>
    </source>
</evidence>
<dbReference type="RefSeq" id="WP_210581745.1">
    <property type="nucleotide sequence ID" value="NZ_LK995540.1"/>
</dbReference>
<feature type="transmembrane region" description="Helical" evidence="7">
    <location>
        <begin position="59"/>
        <end position="77"/>
    </location>
</feature>
<dbReference type="PANTHER" id="PTHR31566:SF0">
    <property type="entry name" value="CYTOCHROME C BIOGENESIS PROTEIN CCS1, CHLOROPLASTIC"/>
    <property type="match status" value="1"/>
</dbReference>
<feature type="domain" description="ResB-like" evidence="8">
    <location>
        <begin position="59"/>
        <end position="477"/>
    </location>
</feature>
<dbReference type="PANTHER" id="PTHR31566">
    <property type="entry name" value="CYTOCHROME C BIOGENESIS PROTEIN CCS1, CHLOROPLASTIC"/>
    <property type="match status" value="1"/>
</dbReference>
<evidence type="ECO:0000256" key="7">
    <source>
        <dbReference type="SAM" id="Phobius"/>
    </source>
</evidence>
<comment type="subcellular location">
    <subcellularLocation>
        <location evidence="1">Membrane</location>
        <topology evidence="1">Multi-pass membrane protein</topology>
    </subcellularLocation>
</comment>
<keyword evidence="4 7" id="KW-1133">Transmembrane helix</keyword>
<dbReference type="InterPro" id="IPR023494">
    <property type="entry name" value="Cyt_c_bgen_Ccs1/CcsB/ResB"/>
</dbReference>
<evidence type="ECO:0000256" key="2">
    <source>
        <dbReference type="ARBA" id="ARBA00022692"/>
    </source>
</evidence>
<evidence type="ECO:0000256" key="5">
    <source>
        <dbReference type="ARBA" id="ARBA00023136"/>
    </source>
</evidence>
<dbReference type="EMBL" id="LK995540">
    <property type="protein sequence ID" value="CED92338.1"/>
    <property type="molecule type" value="Genomic_DNA"/>
</dbReference>
<accession>A0A1L7RRY0</accession>
<feature type="region of interest" description="Disordered" evidence="6">
    <location>
        <begin position="1"/>
        <end position="38"/>
    </location>
</feature>
<dbReference type="AlphaFoldDB" id="A0A1L7RRY0"/>
<gene>
    <name evidence="9" type="ORF">AAM4_2506</name>
</gene>
<proteinExistence type="predicted"/>
<evidence type="ECO:0000256" key="3">
    <source>
        <dbReference type="ARBA" id="ARBA00022748"/>
    </source>
</evidence>
<dbReference type="GO" id="GO:0017004">
    <property type="term" value="P:cytochrome complex assembly"/>
    <property type="evidence" value="ECO:0007669"/>
    <property type="project" value="UniProtKB-KW"/>
</dbReference>
<feature type="transmembrane region" description="Helical" evidence="7">
    <location>
        <begin position="114"/>
        <end position="137"/>
    </location>
</feature>
<name>A0A1L7RRY0_9ACTO</name>
<evidence type="ECO:0000313" key="9">
    <source>
        <dbReference type="EMBL" id="CED92338.1"/>
    </source>
</evidence>
<sequence>MRQTDTRPTGPAQSPAAKQAGTTGEPGGAGAVDGLDDQAAPSPGQLAGQVYAFLYNKTVGLVLILLAGLLGLLGAILPQMPASARVDAQATEQWLEQVRPVFGGWTGILRALGAFNMFTSVPFLVVMGLLAASILACTAHRLPVIWRAARHPRTRVTARFFDRARLRSRFTAPVSAEDAFEIVCADARRHHLRVIVDERGPGRNAYLDRNHWAPFGTVFAHVAFVVVMAGFVVSSLTGFRDQQFALTVGHPKDVGHGTALTVQANSFQDTYYEDGSPKDYVTDLTLLDAGRQVASQQVRVNTPLSYHGVMFHQSYFGVSAVMRVVDASGAEVLHDGVALEWTTSDKIFNYGHTTLPDGTVMYVVEAASGQVGTGIEPGQVRVELYQGDATTPSAQAVLDQGTPGAVGDYTLTFEREQQFTGLIVRRDPGAPIVWVGFGLLAIGTCMTMFFRHRRIWVRVTESDGGALVQLASPDRRDFGFSAFFTDMAVRLSGQMTRHAERTDADA</sequence>
<keyword evidence="2 7" id="KW-0812">Transmembrane</keyword>
<dbReference type="InterPro" id="IPR007816">
    <property type="entry name" value="ResB-like_domain"/>
</dbReference>
<evidence type="ECO:0000259" key="8">
    <source>
        <dbReference type="Pfam" id="PF05140"/>
    </source>
</evidence>